<dbReference type="PROSITE" id="PS00676">
    <property type="entry name" value="SIGMA54_INTERACT_2"/>
    <property type="match status" value="1"/>
</dbReference>
<dbReference type="SMART" id="SM00448">
    <property type="entry name" value="REC"/>
    <property type="match status" value="1"/>
</dbReference>
<comment type="caution">
    <text evidence="9">The sequence shown here is derived from an EMBL/GenBank/DDBJ whole genome shotgun (WGS) entry which is preliminary data.</text>
</comment>
<dbReference type="Gene3D" id="3.40.50.300">
    <property type="entry name" value="P-loop containing nucleotide triphosphate hydrolases"/>
    <property type="match status" value="1"/>
</dbReference>
<name>A0ABS1KGF1_9FLAO</name>
<reference evidence="9 10" key="1">
    <citation type="submission" date="2021-01" db="EMBL/GenBank/DDBJ databases">
        <title>Genome seq and assembly of Flavobacterium sp. GN10.</title>
        <authorList>
            <person name="Chhetri G."/>
        </authorList>
    </citation>
    <scope>NUCLEOTIDE SEQUENCE [LARGE SCALE GENOMIC DNA]</scope>
    <source>
        <strain evidence="9 10">GN10</strain>
    </source>
</reference>
<evidence type="ECO:0000256" key="6">
    <source>
        <dbReference type="PROSITE-ProRule" id="PRU00169"/>
    </source>
</evidence>
<evidence type="ECO:0000256" key="3">
    <source>
        <dbReference type="ARBA" id="ARBA00023015"/>
    </source>
</evidence>
<sequence length="439" mass="49509">MNSKKENILVVDDNNEMLDLIQRQLKTFNYRTFKASSVNEAIEVLKTAHIDLLITDLDMPEINGLELLKYTDEHYPAIPKLVISGIPSVPNVVSAIKSGALDYLTKPFTSDELYKSIRSSLVKNYVISNDFQNSKNDILYNNIVGKSVHTKNIIKIIERIKDTKATVLIEGESGTGKELIARAIHFTSNIASQPFIVVNCGGIPETLAESELFGHTKGSFTGATETKTGLFQAASGGTIFLDEIGNAPLLLQTKLLRVIQEKEILRIGATKPEKIDVRIISATNSNLENMVAKDLFREDLYYRLNVANIKTTPLRERKEDLPVLINTFIDKYANEYGKPEIKISEKVIEVLLRYNWPGNIRELENIIQRMIIMSDDLINLNQVPEKLKYDIPASSKILKSLKEYEKEQILKVLASVNHNKTKAAQILQIDRKTLNQKIL</sequence>
<dbReference type="InterPro" id="IPR058031">
    <property type="entry name" value="AAA_lid_NorR"/>
</dbReference>
<evidence type="ECO:0000313" key="10">
    <source>
        <dbReference type="Proteomes" id="UP000603728"/>
    </source>
</evidence>
<evidence type="ECO:0000259" key="8">
    <source>
        <dbReference type="PROSITE" id="PS50110"/>
    </source>
</evidence>
<dbReference type="PROSITE" id="PS50110">
    <property type="entry name" value="RESPONSE_REGULATORY"/>
    <property type="match status" value="1"/>
</dbReference>
<dbReference type="InterPro" id="IPR025943">
    <property type="entry name" value="Sigma_54_int_dom_ATP-bd_2"/>
</dbReference>
<proteinExistence type="predicted"/>
<dbReference type="PROSITE" id="PS00675">
    <property type="entry name" value="SIGMA54_INTERACT_1"/>
    <property type="match status" value="1"/>
</dbReference>
<dbReference type="CDD" id="cd00009">
    <property type="entry name" value="AAA"/>
    <property type="match status" value="1"/>
</dbReference>
<dbReference type="InterPro" id="IPR025662">
    <property type="entry name" value="Sigma_54_int_dom_ATP-bd_1"/>
</dbReference>
<dbReference type="Pfam" id="PF02954">
    <property type="entry name" value="HTH_8"/>
    <property type="match status" value="1"/>
</dbReference>
<feature type="domain" description="Sigma-54 factor interaction" evidence="7">
    <location>
        <begin position="143"/>
        <end position="372"/>
    </location>
</feature>
<dbReference type="InterPro" id="IPR001789">
    <property type="entry name" value="Sig_transdc_resp-reg_receiver"/>
</dbReference>
<dbReference type="Pfam" id="PF00072">
    <property type="entry name" value="Response_reg"/>
    <property type="match status" value="1"/>
</dbReference>
<dbReference type="PROSITE" id="PS50045">
    <property type="entry name" value="SIGMA54_INTERACT_4"/>
    <property type="match status" value="1"/>
</dbReference>
<accession>A0ABS1KGF1</accession>
<dbReference type="InterPro" id="IPR003593">
    <property type="entry name" value="AAA+_ATPase"/>
</dbReference>
<dbReference type="InterPro" id="IPR002078">
    <property type="entry name" value="Sigma_54_int"/>
</dbReference>
<evidence type="ECO:0000256" key="4">
    <source>
        <dbReference type="ARBA" id="ARBA00023125"/>
    </source>
</evidence>
<protein>
    <submittedName>
        <fullName evidence="9">Sigma-54-dependent Fis family transcriptional regulator</fullName>
    </submittedName>
</protein>
<keyword evidence="1" id="KW-0547">Nucleotide-binding</keyword>
<feature type="modified residue" description="4-aspartylphosphate" evidence="6">
    <location>
        <position position="56"/>
    </location>
</feature>
<keyword evidence="6" id="KW-0597">Phosphoprotein</keyword>
<keyword evidence="10" id="KW-1185">Reference proteome</keyword>
<evidence type="ECO:0000256" key="2">
    <source>
        <dbReference type="ARBA" id="ARBA00022840"/>
    </source>
</evidence>
<keyword evidence="3" id="KW-0805">Transcription regulation</keyword>
<evidence type="ECO:0000313" key="9">
    <source>
        <dbReference type="EMBL" id="MBL0738549.1"/>
    </source>
</evidence>
<dbReference type="RefSeq" id="WP_202004610.1">
    <property type="nucleotide sequence ID" value="NZ_JAERSF010000003.1"/>
</dbReference>
<dbReference type="InterPro" id="IPR025944">
    <property type="entry name" value="Sigma_54_int_dom_CS"/>
</dbReference>
<dbReference type="PROSITE" id="PS00688">
    <property type="entry name" value="SIGMA54_INTERACT_3"/>
    <property type="match status" value="1"/>
</dbReference>
<dbReference type="InterPro" id="IPR027417">
    <property type="entry name" value="P-loop_NTPase"/>
</dbReference>
<dbReference type="Gene3D" id="1.10.8.60">
    <property type="match status" value="1"/>
</dbReference>
<keyword evidence="4" id="KW-0238">DNA-binding</keyword>
<dbReference type="InterPro" id="IPR011006">
    <property type="entry name" value="CheY-like_superfamily"/>
</dbReference>
<dbReference type="SUPFAM" id="SSF52172">
    <property type="entry name" value="CheY-like"/>
    <property type="match status" value="1"/>
</dbReference>
<dbReference type="EMBL" id="JAERSF010000003">
    <property type="protein sequence ID" value="MBL0738549.1"/>
    <property type="molecule type" value="Genomic_DNA"/>
</dbReference>
<dbReference type="SUPFAM" id="SSF52540">
    <property type="entry name" value="P-loop containing nucleoside triphosphate hydrolases"/>
    <property type="match status" value="1"/>
</dbReference>
<dbReference type="SUPFAM" id="SSF46689">
    <property type="entry name" value="Homeodomain-like"/>
    <property type="match status" value="1"/>
</dbReference>
<dbReference type="InterPro" id="IPR009057">
    <property type="entry name" value="Homeodomain-like_sf"/>
</dbReference>
<dbReference type="Proteomes" id="UP000603728">
    <property type="component" value="Unassembled WGS sequence"/>
</dbReference>
<dbReference type="Gene3D" id="1.10.10.60">
    <property type="entry name" value="Homeodomain-like"/>
    <property type="match status" value="1"/>
</dbReference>
<dbReference type="SMART" id="SM00382">
    <property type="entry name" value="AAA"/>
    <property type="match status" value="1"/>
</dbReference>
<keyword evidence="2" id="KW-0067">ATP-binding</keyword>
<evidence type="ECO:0000259" key="7">
    <source>
        <dbReference type="PROSITE" id="PS50045"/>
    </source>
</evidence>
<dbReference type="InterPro" id="IPR002197">
    <property type="entry name" value="HTH_Fis"/>
</dbReference>
<dbReference type="Pfam" id="PF00158">
    <property type="entry name" value="Sigma54_activat"/>
    <property type="match status" value="1"/>
</dbReference>
<dbReference type="PANTHER" id="PTHR32071">
    <property type="entry name" value="TRANSCRIPTIONAL REGULATORY PROTEIN"/>
    <property type="match status" value="1"/>
</dbReference>
<organism evidence="9 10">
    <name type="scientific">Flavobacterium tagetis</name>
    <dbReference type="NCBI Taxonomy" id="2801336"/>
    <lineage>
        <taxon>Bacteria</taxon>
        <taxon>Pseudomonadati</taxon>
        <taxon>Bacteroidota</taxon>
        <taxon>Flavobacteriia</taxon>
        <taxon>Flavobacteriales</taxon>
        <taxon>Flavobacteriaceae</taxon>
        <taxon>Flavobacterium</taxon>
    </lineage>
</organism>
<dbReference type="Gene3D" id="3.40.50.2300">
    <property type="match status" value="1"/>
</dbReference>
<dbReference type="PANTHER" id="PTHR32071:SF57">
    <property type="entry name" value="C4-DICARBOXYLATE TRANSPORT TRANSCRIPTIONAL REGULATORY PROTEIN DCTD"/>
    <property type="match status" value="1"/>
</dbReference>
<feature type="domain" description="Response regulatory" evidence="8">
    <location>
        <begin position="7"/>
        <end position="121"/>
    </location>
</feature>
<gene>
    <name evidence="9" type="ORF">JI750_16760</name>
</gene>
<dbReference type="Pfam" id="PF25601">
    <property type="entry name" value="AAA_lid_14"/>
    <property type="match status" value="1"/>
</dbReference>
<dbReference type="CDD" id="cd00156">
    <property type="entry name" value="REC"/>
    <property type="match status" value="1"/>
</dbReference>
<evidence type="ECO:0000256" key="5">
    <source>
        <dbReference type="ARBA" id="ARBA00023163"/>
    </source>
</evidence>
<keyword evidence="5" id="KW-0804">Transcription</keyword>
<evidence type="ECO:0000256" key="1">
    <source>
        <dbReference type="ARBA" id="ARBA00022741"/>
    </source>
</evidence>